<name>A0ABQ5KIY8_9EUKA</name>
<dbReference type="Proteomes" id="UP001057375">
    <property type="component" value="Unassembled WGS sequence"/>
</dbReference>
<reference evidence="7" key="1">
    <citation type="submission" date="2022-03" db="EMBL/GenBank/DDBJ databases">
        <title>Draft genome sequence of Aduncisulcus paluster, a free-living microaerophilic Fornicata.</title>
        <authorList>
            <person name="Yuyama I."/>
            <person name="Kume K."/>
            <person name="Tamura T."/>
            <person name="Inagaki Y."/>
            <person name="Hashimoto T."/>
        </authorList>
    </citation>
    <scope>NUCLEOTIDE SEQUENCE</scope>
    <source>
        <strain evidence="7">NY0171</strain>
    </source>
</reference>
<evidence type="ECO:0000256" key="2">
    <source>
        <dbReference type="ARBA" id="ARBA00004555"/>
    </source>
</evidence>
<keyword evidence="4" id="KW-0256">Endoplasmic reticulum</keyword>
<comment type="subcellular location">
    <subcellularLocation>
        <location evidence="1">Endoplasmic reticulum</location>
    </subcellularLocation>
    <subcellularLocation>
        <location evidence="2">Golgi apparatus</location>
    </subcellularLocation>
</comment>
<keyword evidence="6" id="KW-0333">Golgi apparatus</keyword>
<dbReference type="InterPro" id="IPR011012">
    <property type="entry name" value="Longin-like_dom_sf"/>
</dbReference>
<dbReference type="EMBL" id="BQXS01009994">
    <property type="protein sequence ID" value="GKT32483.1"/>
    <property type="molecule type" value="Genomic_DNA"/>
</dbReference>
<evidence type="ECO:0000256" key="4">
    <source>
        <dbReference type="ARBA" id="ARBA00022824"/>
    </source>
</evidence>
<evidence type="ECO:0000256" key="1">
    <source>
        <dbReference type="ARBA" id="ARBA00004240"/>
    </source>
</evidence>
<dbReference type="Pfam" id="PF04099">
    <property type="entry name" value="Sybindin"/>
    <property type="match status" value="1"/>
</dbReference>
<sequence length="110" mass="12676">MTTSFSPVIGALLQFAKRAVPIAAPTTRCVFFGWKTKEYTAYYYNIPTGITFTFLVDHEHSREDVLVVCKLVYKAFAEYVLQNPGVERDQFIQAPLFIEKTDKIINDFNR</sequence>
<protein>
    <submittedName>
        <fullName evidence="7">Trafficking protein particle complex subunit like protein</fullName>
    </submittedName>
</protein>
<dbReference type="SUPFAM" id="SSF64356">
    <property type="entry name" value="SNARE-like"/>
    <property type="match status" value="1"/>
</dbReference>
<proteinExistence type="predicted"/>
<comment type="caution">
    <text evidence="7">The sequence shown here is derived from an EMBL/GenBank/DDBJ whole genome shotgun (WGS) entry which is preliminary data.</text>
</comment>
<gene>
    <name evidence="7" type="ORF">ADUPG1_006630</name>
</gene>
<evidence type="ECO:0000313" key="7">
    <source>
        <dbReference type="EMBL" id="GKT32483.1"/>
    </source>
</evidence>
<dbReference type="Gene3D" id="3.30.450.70">
    <property type="match status" value="1"/>
</dbReference>
<accession>A0ABQ5KIY8</accession>
<keyword evidence="5" id="KW-0931">ER-Golgi transport</keyword>
<evidence type="ECO:0000256" key="6">
    <source>
        <dbReference type="ARBA" id="ARBA00023034"/>
    </source>
</evidence>
<keyword evidence="8" id="KW-1185">Reference proteome</keyword>
<evidence type="ECO:0000256" key="5">
    <source>
        <dbReference type="ARBA" id="ARBA00022892"/>
    </source>
</evidence>
<keyword evidence="3" id="KW-0813">Transport</keyword>
<dbReference type="InterPro" id="IPR007233">
    <property type="entry name" value="TRAPPC"/>
</dbReference>
<evidence type="ECO:0000256" key="3">
    <source>
        <dbReference type="ARBA" id="ARBA00022448"/>
    </source>
</evidence>
<organism evidence="7 8">
    <name type="scientific">Aduncisulcus paluster</name>
    <dbReference type="NCBI Taxonomy" id="2918883"/>
    <lineage>
        <taxon>Eukaryota</taxon>
        <taxon>Metamonada</taxon>
        <taxon>Carpediemonas-like organisms</taxon>
        <taxon>Aduncisulcus</taxon>
    </lineage>
</organism>
<evidence type="ECO:0000313" key="8">
    <source>
        <dbReference type="Proteomes" id="UP001057375"/>
    </source>
</evidence>